<dbReference type="InterPro" id="IPR039425">
    <property type="entry name" value="RNA_pol_sigma-70-like"/>
</dbReference>
<feature type="domain" description="RNA polymerase sigma factor 70 region 4 type 2" evidence="6">
    <location>
        <begin position="151"/>
        <end position="201"/>
    </location>
</feature>
<accession>A0ABU9EBM2</accession>
<evidence type="ECO:0000313" key="7">
    <source>
        <dbReference type="EMBL" id="MEK9502074.1"/>
    </source>
</evidence>
<dbReference type="SUPFAM" id="SSF88659">
    <property type="entry name" value="Sigma3 and sigma4 domains of RNA polymerase sigma factors"/>
    <property type="match status" value="1"/>
</dbReference>
<evidence type="ECO:0000313" key="8">
    <source>
        <dbReference type="Proteomes" id="UP001484239"/>
    </source>
</evidence>
<dbReference type="Proteomes" id="UP001484239">
    <property type="component" value="Unassembled WGS sequence"/>
</dbReference>
<dbReference type="InterPro" id="IPR007627">
    <property type="entry name" value="RNA_pol_sigma70_r2"/>
</dbReference>
<dbReference type="InterPro" id="IPR013324">
    <property type="entry name" value="RNA_pol_sigma_r3/r4-like"/>
</dbReference>
<evidence type="ECO:0000256" key="1">
    <source>
        <dbReference type="ARBA" id="ARBA00010641"/>
    </source>
</evidence>
<comment type="caution">
    <text evidence="7">The sequence shown here is derived from an EMBL/GenBank/DDBJ whole genome shotgun (WGS) entry which is preliminary data.</text>
</comment>
<dbReference type="InterPro" id="IPR036388">
    <property type="entry name" value="WH-like_DNA-bd_sf"/>
</dbReference>
<protein>
    <submittedName>
        <fullName evidence="7">RNA polymerase sigma factor</fullName>
    </submittedName>
</protein>
<name>A0ABU9EBM2_9BACT</name>
<reference evidence="7 8" key="1">
    <citation type="submission" date="2024-02" db="EMBL/GenBank/DDBJ databases">
        <title>A novel Gemmatimonadota bacterium.</title>
        <authorList>
            <person name="Du Z.-J."/>
            <person name="Ye Y.-Q."/>
        </authorList>
    </citation>
    <scope>NUCLEOTIDE SEQUENCE [LARGE SCALE GENOMIC DNA]</scope>
    <source>
        <strain evidence="7 8">DH-20</strain>
    </source>
</reference>
<keyword evidence="2" id="KW-0805">Transcription regulation</keyword>
<keyword evidence="8" id="KW-1185">Reference proteome</keyword>
<dbReference type="NCBIfam" id="TIGR02937">
    <property type="entry name" value="sigma70-ECF"/>
    <property type="match status" value="1"/>
</dbReference>
<gene>
    <name evidence="7" type="ORF">WI372_13860</name>
</gene>
<dbReference type="InterPro" id="IPR013325">
    <property type="entry name" value="RNA_pol_sigma_r2"/>
</dbReference>
<evidence type="ECO:0000256" key="3">
    <source>
        <dbReference type="ARBA" id="ARBA00023082"/>
    </source>
</evidence>
<dbReference type="InterPro" id="IPR014284">
    <property type="entry name" value="RNA_pol_sigma-70_dom"/>
</dbReference>
<dbReference type="PANTHER" id="PTHR43133:SF46">
    <property type="entry name" value="RNA POLYMERASE SIGMA-70 FACTOR ECF SUBFAMILY"/>
    <property type="match status" value="1"/>
</dbReference>
<evidence type="ECO:0000256" key="4">
    <source>
        <dbReference type="ARBA" id="ARBA00023163"/>
    </source>
</evidence>
<dbReference type="PANTHER" id="PTHR43133">
    <property type="entry name" value="RNA POLYMERASE ECF-TYPE SIGMA FACTO"/>
    <property type="match status" value="1"/>
</dbReference>
<dbReference type="CDD" id="cd06171">
    <property type="entry name" value="Sigma70_r4"/>
    <property type="match status" value="1"/>
</dbReference>
<dbReference type="RefSeq" id="WP_405276775.1">
    <property type="nucleotide sequence ID" value="NZ_JBBHLK010000003.1"/>
</dbReference>
<keyword evidence="4" id="KW-0804">Transcription</keyword>
<dbReference type="Pfam" id="PF04542">
    <property type="entry name" value="Sigma70_r2"/>
    <property type="match status" value="1"/>
</dbReference>
<dbReference type="SUPFAM" id="SSF88946">
    <property type="entry name" value="Sigma2 domain of RNA polymerase sigma factors"/>
    <property type="match status" value="1"/>
</dbReference>
<organism evidence="7 8">
    <name type="scientific">Gaopeijia maritima</name>
    <dbReference type="NCBI Taxonomy" id="3119007"/>
    <lineage>
        <taxon>Bacteria</taxon>
        <taxon>Pseudomonadati</taxon>
        <taxon>Gemmatimonadota</taxon>
        <taxon>Longimicrobiia</taxon>
        <taxon>Gaopeijiales</taxon>
        <taxon>Gaopeijiaceae</taxon>
        <taxon>Gaopeijia</taxon>
    </lineage>
</organism>
<dbReference type="Gene3D" id="1.10.1740.10">
    <property type="match status" value="1"/>
</dbReference>
<feature type="domain" description="RNA polymerase sigma-70 region 2" evidence="5">
    <location>
        <begin position="59"/>
        <end position="119"/>
    </location>
</feature>
<comment type="similarity">
    <text evidence="1">Belongs to the sigma-70 factor family. ECF subfamily.</text>
</comment>
<evidence type="ECO:0000259" key="6">
    <source>
        <dbReference type="Pfam" id="PF08281"/>
    </source>
</evidence>
<evidence type="ECO:0000256" key="2">
    <source>
        <dbReference type="ARBA" id="ARBA00023015"/>
    </source>
</evidence>
<keyword evidence="3" id="KW-0731">Sigma factor</keyword>
<dbReference type="Gene3D" id="1.10.10.10">
    <property type="entry name" value="Winged helix-like DNA-binding domain superfamily/Winged helix DNA-binding domain"/>
    <property type="match status" value="1"/>
</dbReference>
<dbReference type="Pfam" id="PF08281">
    <property type="entry name" value="Sigma70_r4_2"/>
    <property type="match status" value="1"/>
</dbReference>
<proteinExistence type="inferred from homology"/>
<sequence>MLPTIGRVGSIQEVEFSQTVSTLMNLRLVSALRVTTSTDPLGPDAAMAGRGDPEAFERLYRATCDRIHALARRMAGPAAADDLTQEIYLRAWNKLSTFRGDARFSTWLHRLAVNLILGRRETMRRREDRFRSGEGVFEGMAARIGRPGLRMDFERALEHLPPRARTVFVLYDVEGYPHDEIADQLGITVGTSKSQLHRARMILRSHLD</sequence>
<evidence type="ECO:0000259" key="5">
    <source>
        <dbReference type="Pfam" id="PF04542"/>
    </source>
</evidence>
<dbReference type="EMBL" id="JBBHLI010000009">
    <property type="protein sequence ID" value="MEK9502074.1"/>
    <property type="molecule type" value="Genomic_DNA"/>
</dbReference>
<dbReference type="InterPro" id="IPR013249">
    <property type="entry name" value="RNA_pol_sigma70_r4_t2"/>
</dbReference>